<dbReference type="InterPro" id="IPR029903">
    <property type="entry name" value="RmlD-like-bd"/>
</dbReference>
<dbReference type="OrthoDB" id="9803892at2"/>
<dbReference type="EC" id="1.1.1.133" evidence="2"/>
<keyword evidence="2" id="KW-0560">Oxidoreductase</keyword>
<dbReference type="Gene3D" id="3.90.25.10">
    <property type="entry name" value="UDP-galactose 4-epimerase, domain 1"/>
    <property type="match status" value="1"/>
</dbReference>
<evidence type="ECO:0000313" key="4">
    <source>
        <dbReference type="EMBL" id="GAQ25147.1"/>
    </source>
</evidence>
<accession>A0A0U9HG96</accession>
<dbReference type="Gene3D" id="3.40.50.720">
    <property type="entry name" value="NAD(P)-binding Rossmann-like Domain"/>
    <property type="match status" value="1"/>
</dbReference>
<comment type="function">
    <text evidence="2">Catalyzes the reduction of dTDP-6-deoxy-L-lyxo-4-hexulose to yield dTDP-L-rhamnose.</text>
</comment>
<dbReference type="UniPathway" id="UPA00124"/>
<name>A0A0U9HG96_9FIRM</name>
<evidence type="ECO:0000313" key="5">
    <source>
        <dbReference type="Proteomes" id="UP000062160"/>
    </source>
</evidence>
<gene>
    <name evidence="4" type="ORF">TSYNT_7165</name>
</gene>
<dbReference type="GO" id="GO:0019305">
    <property type="term" value="P:dTDP-rhamnose biosynthetic process"/>
    <property type="evidence" value="ECO:0007669"/>
    <property type="project" value="UniProtKB-UniPathway"/>
</dbReference>
<dbReference type="Pfam" id="PF04321">
    <property type="entry name" value="RmlD_sub_bind"/>
    <property type="match status" value="1"/>
</dbReference>
<dbReference type="PANTHER" id="PTHR10491:SF4">
    <property type="entry name" value="METHIONINE ADENOSYLTRANSFERASE 2 SUBUNIT BETA"/>
    <property type="match status" value="1"/>
</dbReference>
<dbReference type="SUPFAM" id="SSF51735">
    <property type="entry name" value="NAD(P)-binding Rossmann-fold domains"/>
    <property type="match status" value="1"/>
</dbReference>
<protein>
    <recommendedName>
        <fullName evidence="2">dTDP-4-dehydrorhamnose reductase</fullName>
        <ecNumber evidence="2">1.1.1.133</ecNumber>
    </recommendedName>
</protein>
<sequence length="289" mass="32609">MKIVISGATGLLGSELAEHFSKCDEVFSLKGSKDINILDFSSITETIVRIKPHLIIHAAAMRDLDICEENPEQTYLVNTLGTRNLLNAARKAKSIFAYISSNSVFDGKKENAYTEFDEVNPINVYGKSKLKSEEEVKASGIPCFILRVPYLYGIDGHPDRNYILKIVKALKTNMPMILACDQKDNPTYVKDLAFMIEKVIKSDAYGLYHLGNKGTASRYEFAVEIAKTLGLQYENILIPKTIQDMKRMAPRPANTTLSTLVYETIFDKNIRNWKEALHECLEKVDEKTL</sequence>
<proteinExistence type="inferred from homology"/>
<dbReference type="InterPro" id="IPR005913">
    <property type="entry name" value="dTDP_dehydrorham_reduct"/>
</dbReference>
<evidence type="ECO:0000259" key="3">
    <source>
        <dbReference type="Pfam" id="PF04321"/>
    </source>
</evidence>
<dbReference type="NCBIfam" id="TIGR01214">
    <property type="entry name" value="rmlD"/>
    <property type="match status" value="1"/>
</dbReference>
<dbReference type="CDD" id="cd05254">
    <property type="entry name" value="dTDP_HR_like_SDR_e"/>
    <property type="match status" value="1"/>
</dbReference>
<evidence type="ECO:0000256" key="1">
    <source>
        <dbReference type="ARBA" id="ARBA00010944"/>
    </source>
</evidence>
<keyword evidence="5" id="KW-1185">Reference proteome</keyword>
<dbReference type="EMBL" id="DF977001">
    <property type="protein sequence ID" value="GAQ25147.1"/>
    <property type="molecule type" value="Genomic_DNA"/>
</dbReference>
<keyword evidence="2" id="KW-0521">NADP</keyword>
<dbReference type="AlphaFoldDB" id="A0A0U9HG96"/>
<comment type="similarity">
    <text evidence="1 2">Belongs to the dTDP-4-dehydrorhamnose reductase family.</text>
</comment>
<evidence type="ECO:0000256" key="2">
    <source>
        <dbReference type="RuleBase" id="RU364082"/>
    </source>
</evidence>
<reference evidence="4" key="1">
    <citation type="journal article" date="2016" name="Genome Announc.">
        <title>Draft Genome Sequence of the Syntrophic Lactate-Degrading Bacterium Tepidanaerobacter syntrophicus JLT.</title>
        <authorList>
            <person name="Matsuura N."/>
            <person name="Ohashi A."/>
            <person name="Tourlousse D.M."/>
            <person name="Sekiguchi Y."/>
        </authorList>
    </citation>
    <scope>NUCLEOTIDE SEQUENCE [LARGE SCALE GENOMIC DNA]</scope>
    <source>
        <strain evidence="4">JL</strain>
    </source>
</reference>
<comment type="pathway">
    <text evidence="2">Carbohydrate biosynthesis; dTDP-L-rhamnose biosynthesis.</text>
</comment>
<dbReference type="GO" id="GO:0005829">
    <property type="term" value="C:cytosol"/>
    <property type="evidence" value="ECO:0007669"/>
    <property type="project" value="TreeGrafter"/>
</dbReference>
<dbReference type="GO" id="GO:0008831">
    <property type="term" value="F:dTDP-4-dehydrorhamnose reductase activity"/>
    <property type="evidence" value="ECO:0007669"/>
    <property type="project" value="UniProtKB-EC"/>
</dbReference>
<dbReference type="InterPro" id="IPR036291">
    <property type="entry name" value="NAD(P)-bd_dom_sf"/>
</dbReference>
<feature type="domain" description="RmlD-like substrate binding" evidence="3">
    <location>
        <begin position="1"/>
        <end position="284"/>
    </location>
</feature>
<dbReference type="PANTHER" id="PTHR10491">
    <property type="entry name" value="DTDP-4-DEHYDRORHAMNOSE REDUCTASE"/>
    <property type="match status" value="1"/>
</dbReference>
<dbReference type="STRING" id="224999.GCA_001485475_01162"/>
<dbReference type="Proteomes" id="UP000062160">
    <property type="component" value="Unassembled WGS sequence"/>
</dbReference>
<organism evidence="4">
    <name type="scientific">Tepidanaerobacter syntrophicus</name>
    <dbReference type="NCBI Taxonomy" id="224999"/>
    <lineage>
        <taxon>Bacteria</taxon>
        <taxon>Bacillati</taxon>
        <taxon>Bacillota</taxon>
        <taxon>Clostridia</taxon>
        <taxon>Thermosediminibacterales</taxon>
        <taxon>Tepidanaerobacteraceae</taxon>
        <taxon>Tepidanaerobacter</taxon>
    </lineage>
</organism>